<dbReference type="Proteomes" id="UP000095395">
    <property type="component" value="Unassembled WGS sequence"/>
</dbReference>
<evidence type="ECO:0008006" key="3">
    <source>
        <dbReference type="Google" id="ProtNLM"/>
    </source>
</evidence>
<accession>A0A174FGQ6</accession>
<dbReference type="Pfam" id="PF21983">
    <property type="entry name" value="NikA-like"/>
    <property type="match status" value="1"/>
</dbReference>
<evidence type="ECO:0000313" key="2">
    <source>
        <dbReference type="Proteomes" id="UP000095395"/>
    </source>
</evidence>
<dbReference type="EMBL" id="CYYR01000035">
    <property type="protein sequence ID" value="CUO48717.1"/>
    <property type="molecule type" value="Genomic_DNA"/>
</dbReference>
<name>A0A174FGQ6_9FIRM</name>
<evidence type="ECO:0000313" key="1">
    <source>
        <dbReference type="EMBL" id="CUO48717.1"/>
    </source>
</evidence>
<sequence>MENRKRNVHLHVMVTPDELAAIHERMAEAGISNAGAYVRKMALNGYILHIDLVPVKELISLQRRCSNNLNQVAIHAHTYGVYPEEIDGLKRDYEKLWGEVSKVLRELSELVAK</sequence>
<dbReference type="RefSeq" id="WP_055303333.1">
    <property type="nucleotide sequence ID" value="NZ_CYYR01000035.1"/>
</dbReference>
<organism evidence="1 2">
    <name type="scientific">Roseburia inulinivorans</name>
    <dbReference type="NCBI Taxonomy" id="360807"/>
    <lineage>
        <taxon>Bacteria</taxon>
        <taxon>Bacillati</taxon>
        <taxon>Bacillota</taxon>
        <taxon>Clostridia</taxon>
        <taxon>Lachnospirales</taxon>
        <taxon>Lachnospiraceae</taxon>
        <taxon>Roseburia</taxon>
    </lineage>
</organism>
<protein>
    <recommendedName>
        <fullName evidence="3">Plasmid mobilization relaxosome protein MobC</fullName>
    </recommendedName>
</protein>
<dbReference type="InterPro" id="IPR053842">
    <property type="entry name" value="NikA-like"/>
</dbReference>
<gene>
    <name evidence="1" type="ORF">ERS852392_03330</name>
</gene>
<proteinExistence type="predicted"/>
<dbReference type="AlphaFoldDB" id="A0A174FGQ6"/>
<reference evidence="1 2" key="1">
    <citation type="submission" date="2015-09" db="EMBL/GenBank/DDBJ databases">
        <authorList>
            <consortium name="Pathogen Informatics"/>
        </authorList>
    </citation>
    <scope>NUCLEOTIDE SEQUENCE [LARGE SCALE GENOMIC DNA]</scope>
    <source>
        <strain evidence="1 2">2789STDY5608835</strain>
    </source>
</reference>